<name>A0A914R3K5_PAREQ</name>
<evidence type="ECO:0000256" key="1">
    <source>
        <dbReference type="SAM" id="Phobius"/>
    </source>
</evidence>
<dbReference type="Proteomes" id="UP000887564">
    <property type="component" value="Unplaced"/>
</dbReference>
<dbReference type="AlphaFoldDB" id="A0A914R3K5"/>
<organism evidence="2 3">
    <name type="scientific">Parascaris equorum</name>
    <name type="common">Equine roundworm</name>
    <dbReference type="NCBI Taxonomy" id="6256"/>
    <lineage>
        <taxon>Eukaryota</taxon>
        <taxon>Metazoa</taxon>
        <taxon>Ecdysozoa</taxon>
        <taxon>Nematoda</taxon>
        <taxon>Chromadorea</taxon>
        <taxon>Rhabditida</taxon>
        <taxon>Spirurina</taxon>
        <taxon>Ascaridomorpha</taxon>
        <taxon>Ascaridoidea</taxon>
        <taxon>Ascarididae</taxon>
        <taxon>Parascaris</taxon>
    </lineage>
</organism>
<sequence length="114" mass="12778">MAKCITSLPHLMSALSVVTFAETFIDDDMFMAFAFSWGLLTDKSSFQVIVSLSSATLLATMLLLTMPITPNGGKWLYFIWVCSISFRFNELDDPHIFATSVFSFPLVHIMSHSK</sequence>
<keyword evidence="2" id="KW-1185">Reference proteome</keyword>
<evidence type="ECO:0000313" key="3">
    <source>
        <dbReference type="WBParaSite" id="PEQ_0000102601-mRNA-1"/>
    </source>
</evidence>
<keyword evidence="1" id="KW-1133">Transmembrane helix</keyword>
<accession>A0A914R3K5</accession>
<dbReference type="WBParaSite" id="PEQ_0000102601-mRNA-1">
    <property type="protein sequence ID" value="PEQ_0000102601-mRNA-1"/>
    <property type="gene ID" value="PEQ_0000102601"/>
</dbReference>
<keyword evidence="1" id="KW-0812">Transmembrane</keyword>
<proteinExistence type="predicted"/>
<reference evidence="3" key="1">
    <citation type="submission" date="2022-11" db="UniProtKB">
        <authorList>
            <consortium name="WormBaseParasite"/>
        </authorList>
    </citation>
    <scope>IDENTIFICATION</scope>
</reference>
<keyword evidence="1" id="KW-0472">Membrane</keyword>
<feature type="transmembrane region" description="Helical" evidence="1">
    <location>
        <begin position="45"/>
        <end position="64"/>
    </location>
</feature>
<evidence type="ECO:0000313" key="2">
    <source>
        <dbReference type="Proteomes" id="UP000887564"/>
    </source>
</evidence>
<protein>
    <submittedName>
        <fullName evidence="3">Uncharacterized protein</fullName>
    </submittedName>
</protein>